<proteinExistence type="predicted"/>
<dbReference type="OrthoDB" id="741857at2"/>
<dbReference type="AlphaFoldDB" id="A0A271J4T1"/>
<dbReference type="RefSeq" id="WP_095511633.1">
    <property type="nucleotide sequence ID" value="NZ_MQWD01000001.1"/>
</dbReference>
<gene>
    <name evidence="1" type="ORF">BSZ37_16725</name>
</gene>
<dbReference type="EMBL" id="MQWD01000001">
    <property type="protein sequence ID" value="PAP77965.1"/>
    <property type="molecule type" value="Genomic_DNA"/>
</dbReference>
<keyword evidence="2" id="KW-1185">Reference proteome</keyword>
<organism evidence="1 2">
    <name type="scientific">Rubrivirga marina</name>
    <dbReference type="NCBI Taxonomy" id="1196024"/>
    <lineage>
        <taxon>Bacteria</taxon>
        <taxon>Pseudomonadati</taxon>
        <taxon>Rhodothermota</taxon>
        <taxon>Rhodothermia</taxon>
        <taxon>Rhodothermales</taxon>
        <taxon>Rubricoccaceae</taxon>
        <taxon>Rubrivirga</taxon>
    </lineage>
</organism>
<reference evidence="1 2" key="1">
    <citation type="submission" date="2016-11" db="EMBL/GenBank/DDBJ databases">
        <title>Study of marine rhodopsin-containing bacteria.</title>
        <authorList>
            <person name="Yoshizawa S."/>
            <person name="Kumagai Y."/>
            <person name="Kogure K."/>
        </authorList>
    </citation>
    <scope>NUCLEOTIDE SEQUENCE [LARGE SCALE GENOMIC DNA]</scope>
    <source>
        <strain evidence="1 2">SAORIC-28</strain>
    </source>
</reference>
<evidence type="ECO:0000313" key="1">
    <source>
        <dbReference type="EMBL" id="PAP77965.1"/>
    </source>
</evidence>
<evidence type="ECO:0000313" key="2">
    <source>
        <dbReference type="Proteomes" id="UP000216339"/>
    </source>
</evidence>
<sequence>MSAPVISTWFYAEREGEESVYPQVGGRSSSTWFQSVYWRCVVDFFAASARVNPDARHRLYTNLDAVPDIDGFDTATFLARHGVEVVVLPYTSKPPAGWHSAWTNQFYVLDVTAHLAETLPEADTVGVLLDSDCVFTRSIGPLVEAAREHGALTFDAHVADDDEMNGLSPRQLGRLLAEMDGVGGDGASPVVPYLGGEIVAGTRDALRAVVREAQAVWPEMVRRHEAGEPKTNEEAHLLSAVYHRLGLPVGTADPFIDRMFTWFTGATVRPGHEAMMVWHLPNEKRLGLRRLFRAVRDDDSWFWTLPVGDAWRQRLGRTLGVPRRTPAKWVRDVGRAVRDKVERPA</sequence>
<name>A0A271J4T1_9BACT</name>
<dbReference type="Proteomes" id="UP000216339">
    <property type="component" value="Unassembled WGS sequence"/>
</dbReference>
<accession>A0A271J4T1</accession>
<comment type="caution">
    <text evidence="1">The sequence shown here is derived from an EMBL/GenBank/DDBJ whole genome shotgun (WGS) entry which is preliminary data.</text>
</comment>
<protein>
    <submittedName>
        <fullName evidence="1">Uncharacterized protein</fullName>
    </submittedName>
</protein>